<dbReference type="SMART" id="SM00355">
    <property type="entry name" value="ZnF_C2H2"/>
    <property type="match status" value="3"/>
</dbReference>
<feature type="region of interest" description="Disordered" evidence="2">
    <location>
        <begin position="76"/>
        <end position="196"/>
    </location>
</feature>
<feature type="compositionally biased region" description="Basic residues" evidence="2">
    <location>
        <begin position="181"/>
        <end position="194"/>
    </location>
</feature>
<dbReference type="InterPro" id="IPR013087">
    <property type="entry name" value="Znf_C2H2_type"/>
</dbReference>
<keyword evidence="1" id="KW-0863">Zinc-finger</keyword>
<dbReference type="PROSITE" id="PS50157">
    <property type="entry name" value="ZINC_FINGER_C2H2_2"/>
    <property type="match status" value="1"/>
</dbReference>
<dbReference type="GeneID" id="28899029"/>
<keyword evidence="1" id="KW-0479">Metal-binding</keyword>
<evidence type="ECO:0000256" key="2">
    <source>
        <dbReference type="SAM" id="MobiDB-lite"/>
    </source>
</evidence>
<sequence length="512" mass="57757">MEEIVTVDADADANAQGIDPMKHGNLLYTTPGICYDSFHSDPSAPPGPDKTPRLSKGLPRRRSIYRFQRSGPRTAPIFIPNALPGYPDRHETLDPMQRWQQSPPEDEPASLSAIHNAIRNASNVEPNLDRRPSQQGSGSLDSFRSYARAASTTSFDSRSTSSKQSLSSAHSAASEEGFGALRHKRHGRVSKSRCKRGDKMKERRRFQCTFCCDTFRTKYDWARHEKSLHMYLEEWVCAPHGNSIFSPASGRIHCAFCNALDPSPEHLDAHNYKSCRSESTLPRSFKRKDHLVQHLQLTHKLETIPNIEDWKVKAPDIASRCGFCNLHLSNWQNRADHLAAHFRQGSTMDDWHGEHGFEPSIAAKVVNALPTYLIGPESRSLVPFSATSPGCKDHFAQITSRLDTAENVPRGTDSLAAMSSLEEPRVNLSQLDTFGKVLTLHLGQYAREQMTKGVLPTDDMFQREARKVLFDCEDSWNQTIVDNPEWMASFRRQHGWENSNTEPERSASSFER</sequence>
<evidence type="ECO:0000256" key="1">
    <source>
        <dbReference type="PROSITE-ProRule" id="PRU00042"/>
    </source>
</evidence>
<feature type="compositionally biased region" description="Polar residues" evidence="2">
    <location>
        <begin position="133"/>
        <end position="142"/>
    </location>
</feature>
<organism evidence="4 5">
    <name type="scientific">Xylona heveae (strain CBS 132557 / TC161)</name>
    <dbReference type="NCBI Taxonomy" id="1328760"/>
    <lineage>
        <taxon>Eukaryota</taxon>
        <taxon>Fungi</taxon>
        <taxon>Dikarya</taxon>
        <taxon>Ascomycota</taxon>
        <taxon>Pezizomycotina</taxon>
        <taxon>Xylonomycetes</taxon>
        <taxon>Xylonales</taxon>
        <taxon>Xylonaceae</taxon>
        <taxon>Xylona</taxon>
    </lineage>
</organism>
<accession>A0A165IEB9</accession>
<dbReference type="InParanoid" id="A0A165IEB9"/>
<dbReference type="OrthoDB" id="5399138at2759"/>
<feature type="region of interest" description="Disordered" evidence="2">
    <location>
        <begin position="38"/>
        <end position="61"/>
    </location>
</feature>
<evidence type="ECO:0000313" key="5">
    <source>
        <dbReference type="Proteomes" id="UP000076632"/>
    </source>
</evidence>
<feature type="compositionally biased region" description="Low complexity" evidence="2">
    <location>
        <begin position="151"/>
        <end position="174"/>
    </location>
</feature>
<evidence type="ECO:0000259" key="3">
    <source>
        <dbReference type="PROSITE" id="PS50157"/>
    </source>
</evidence>
<gene>
    <name evidence="4" type="ORF">L228DRAFT_255603</name>
</gene>
<keyword evidence="5" id="KW-1185">Reference proteome</keyword>
<name>A0A165IEB9_XYLHT</name>
<dbReference type="EMBL" id="KV407456">
    <property type="protein sequence ID" value="KZF24774.1"/>
    <property type="molecule type" value="Genomic_DNA"/>
</dbReference>
<evidence type="ECO:0000313" key="4">
    <source>
        <dbReference type="EMBL" id="KZF24774.1"/>
    </source>
</evidence>
<dbReference type="OMA" id="TNAHAKD"/>
<dbReference type="RefSeq" id="XP_018190329.1">
    <property type="nucleotide sequence ID" value="XM_018333892.1"/>
</dbReference>
<protein>
    <recommendedName>
        <fullName evidence="3">C2H2-type domain-containing protein</fullName>
    </recommendedName>
</protein>
<proteinExistence type="predicted"/>
<dbReference type="AlphaFoldDB" id="A0A165IEB9"/>
<keyword evidence="1" id="KW-0862">Zinc</keyword>
<dbReference type="PROSITE" id="PS00028">
    <property type="entry name" value="ZINC_FINGER_C2H2_1"/>
    <property type="match status" value="1"/>
</dbReference>
<feature type="domain" description="C2H2-type" evidence="3">
    <location>
        <begin position="206"/>
        <end position="234"/>
    </location>
</feature>
<dbReference type="STRING" id="1328760.A0A165IEB9"/>
<dbReference type="GO" id="GO:0008270">
    <property type="term" value="F:zinc ion binding"/>
    <property type="evidence" value="ECO:0007669"/>
    <property type="project" value="UniProtKB-KW"/>
</dbReference>
<reference evidence="4 5" key="1">
    <citation type="journal article" date="2016" name="Fungal Biol.">
        <title>The genome of Xylona heveae provides a window into fungal endophytism.</title>
        <authorList>
            <person name="Gazis R."/>
            <person name="Kuo A."/>
            <person name="Riley R."/>
            <person name="LaButti K."/>
            <person name="Lipzen A."/>
            <person name="Lin J."/>
            <person name="Amirebrahimi M."/>
            <person name="Hesse C.N."/>
            <person name="Spatafora J.W."/>
            <person name="Henrissat B."/>
            <person name="Hainaut M."/>
            <person name="Grigoriev I.V."/>
            <person name="Hibbett D.S."/>
        </authorList>
    </citation>
    <scope>NUCLEOTIDE SEQUENCE [LARGE SCALE GENOMIC DNA]</scope>
    <source>
        <strain evidence="4 5">TC161</strain>
    </source>
</reference>
<dbReference type="Proteomes" id="UP000076632">
    <property type="component" value="Unassembled WGS sequence"/>
</dbReference>